<comment type="similarity">
    <text evidence="5">Belongs to the SAT4 family.</text>
</comment>
<dbReference type="GO" id="GO:0016020">
    <property type="term" value="C:membrane"/>
    <property type="evidence" value="ECO:0007669"/>
    <property type="project" value="UniProtKB-SubCell"/>
</dbReference>
<keyword evidence="2 7" id="KW-0812">Transmembrane</keyword>
<sequence length="444" mass="48155">MPQPKLPQSLAELPPDVVAFNAGPRMVKATVSMTAIAVLVVILRFSIRLRASSGHRLGVDDWLILLAAILLCVFTLTGVLGSFIMLHALLCSAADESFSGVYNGGMGRYLVVNMVTNPMLLQNTMLYLYISEYFYFTSLLAIKASILTMYTRIFPTRFMRVAVYVLGGFVGVLWLASILVVVFQCTPVQKAYLPYLEGGYCLDTMDWFLGNSVPNIASELLILILPTREIWKLKVSRPQKIAISVVFLMGAVIIIVTCIRLEGLVVHANGPKPDLTKDIAHGWIYTCAEPVVAIVTACLPAMSPLLRFIFGKAFSSRHSKNSDEESPRREIVTIGGSGGKSRGSDSRSEGLSYSQYSSTGSLTSICDVDGKNGRPDTPVPWPGMVEAPLGNQVTIYGKPLASFAQVPTVSMITVRRDFRLAAETVTSGEAGNEPASGVEIGGRI</sequence>
<keyword evidence="10" id="KW-1185">Reference proteome</keyword>
<feature type="transmembrane region" description="Helical" evidence="7">
    <location>
        <begin position="161"/>
        <end position="184"/>
    </location>
</feature>
<comment type="subcellular location">
    <subcellularLocation>
        <location evidence="1">Membrane</location>
        <topology evidence="1">Multi-pass membrane protein</topology>
    </subcellularLocation>
</comment>
<evidence type="ECO:0000256" key="3">
    <source>
        <dbReference type="ARBA" id="ARBA00022989"/>
    </source>
</evidence>
<dbReference type="InterPro" id="IPR052337">
    <property type="entry name" value="SAT4-like"/>
</dbReference>
<feature type="transmembrane region" description="Helical" evidence="7">
    <location>
        <begin position="126"/>
        <end position="149"/>
    </location>
</feature>
<dbReference type="PANTHER" id="PTHR33048">
    <property type="entry name" value="PTH11-LIKE INTEGRAL MEMBRANE PROTEIN (AFU_ORTHOLOGUE AFUA_5G11245)"/>
    <property type="match status" value="1"/>
</dbReference>
<evidence type="ECO:0000256" key="7">
    <source>
        <dbReference type="SAM" id="Phobius"/>
    </source>
</evidence>
<protein>
    <recommendedName>
        <fullName evidence="8">Rhodopsin domain-containing protein</fullName>
    </recommendedName>
</protein>
<feature type="transmembrane region" description="Helical" evidence="7">
    <location>
        <begin position="26"/>
        <end position="43"/>
    </location>
</feature>
<dbReference type="Proteomes" id="UP001175000">
    <property type="component" value="Unassembled WGS sequence"/>
</dbReference>
<accession>A0AA39XEV7</accession>
<feature type="transmembrane region" description="Helical" evidence="7">
    <location>
        <begin position="63"/>
        <end position="90"/>
    </location>
</feature>
<evidence type="ECO:0000256" key="4">
    <source>
        <dbReference type="ARBA" id="ARBA00023136"/>
    </source>
</evidence>
<dbReference type="AlphaFoldDB" id="A0AA39XEV7"/>
<name>A0AA39XEV7_9PEZI</name>
<evidence type="ECO:0000256" key="5">
    <source>
        <dbReference type="ARBA" id="ARBA00038359"/>
    </source>
</evidence>
<feature type="domain" description="Rhodopsin" evidence="8">
    <location>
        <begin position="44"/>
        <end position="307"/>
    </location>
</feature>
<reference evidence="9" key="1">
    <citation type="submission" date="2023-06" db="EMBL/GenBank/DDBJ databases">
        <title>Genome-scale phylogeny and comparative genomics of the fungal order Sordariales.</title>
        <authorList>
            <consortium name="Lawrence Berkeley National Laboratory"/>
            <person name="Hensen N."/>
            <person name="Bonometti L."/>
            <person name="Westerberg I."/>
            <person name="Brannstrom I.O."/>
            <person name="Guillou S."/>
            <person name="Cros-Aarteil S."/>
            <person name="Calhoun S."/>
            <person name="Haridas S."/>
            <person name="Kuo A."/>
            <person name="Mondo S."/>
            <person name="Pangilinan J."/>
            <person name="Riley R."/>
            <person name="Labutti K."/>
            <person name="Andreopoulos B."/>
            <person name="Lipzen A."/>
            <person name="Chen C."/>
            <person name="Yanf M."/>
            <person name="Daum C."/>
            <person name="Ng V."/>
            <person name="Clum A."/>
            <person name="Steindorff A."/>
            <person name="Ohm R."/>
            <person name="Martin F."/>
            <person name="Silar P."/>
            <person name="Natvig D."/>
            <person name="Lalanne C."/>
            <person name="Gautier V."/>
            <person name="Ament-Velasquez S.L."/>
            <person name="Kruys A."/>
            <person name="Hutchinson M.I."/>
            <person name="Powell A.J."/>
            <person name="Barry K."/>
            <person name="Miller A.N."/>
            <person name="Grigoriev I.V."/>
            <person name="Debuchy R."/>
            <person name="Gladieux P."/>
            <person name="Thoren M.H."/>
            <person name="Johannesson H."/>
        </authorList>
    </citation>
    <scope>NUCLEOTIDE SEQUENCE</scope>
    <source>
        <strain evidence="9">CBS 606.72</strain>
    </source>
</reference>
<gene>
    <name evidence="9" type="ORF">B0T14DRAFT_504824</name>
</gene>
<evidence type="ECO:0000256" key="1">
    <source>
        <dbReference type="ARBA" id="ARBA00004141"/>
    </source>
</evidence>
<feature type="transmembrane region" description="Helical" evidence="7">
    <location>
        <begin position="241"/>
        <end position="263"/>
    </location>
</feature>
<dbReference type="Pfam" id="PF20684">
    <property type="entry name" value="Fung_rhodopsin"/>
    <property type="match status" value="1"/>
</dbReference>
<keyword evidence="4 7" id="KW-0472">Membrane</keyword>
<evidence type="ECO:0000256" key="6">
    <source>
        <dbReference type="SAM" id="MobiDB-lite"/>
    </source>
</evidence>
<evidence type="ECO:0000313" key="9">
    <source>
        <dbReference type="EMBL" id="KAK0632669.1"/>
    </source>
</evidence>
<comment type="caution">
    <text evidence="9">The sequence shown here is derived from an EMBL/GenBank/DDBJ whole genome shotgun (WGS) entry which is preliminary data.</text>
</comment>
<dbReference type="EMBL" id="JAULSU010000001">
    <property type="protein sequence ID" value="KAK0632669.1"/>
    <property type="molecule type" value="Genomic_DNA"/>
</dbReference>
<evidence type="ECO:0000256" key="2">
    <source>
        <dbReference type="ARBA" id="ARBA00022692"/>
    </source>
</evidence>
<feature type="compositionally biased region" description="Polar residues" evidence="6">
    <location>
        <begin position="349"/>
        <end position="359"/>
    </location>
</feature>
<feature type="region of interest" description="Disordered" evidence="6">
    <location>
        <begin position="317"/>
        <end position="359"/>
    </location>
</feature>
<dbReference type="PANTHER" id="PTHR33048:SF47">
    <property type="entry name" value="INTEGRAL MEMBRANE PROTEIN-RELATED"/>
    <property type="match status" value="1"/>
</dbReference>
<feature type="compositionally biased region" description="Basic and acidic residues" evidence="6">
    <location>
        <begin position="320"/>
        <end position="331"/>
    </location>
</feature>
<organism evidence="9 10">
    <name type="scientific">Immersiella caudata</name>
    <dbReference type="NCBI Taxonomy" id="314043"/>
    <lineage>
        <taxon>Eukaryota</taxon>
        <taxon>Fungi</taxon>
        <taxon>Dikarya</taxon>
        <taxon>Ascomycota</taxon>
        <taxon>Pezizomycotina</taxon>
        <taxon>Sordariomycetes</taxon>
        <taxon>Sordariomycetidae</taxon>
        <taxon>Sordariales</taxon>
        <taxon>Lasiosphaeriaceae</taxon>
        <taxon>Immersiella</taxon>
    </lineage>
</organism>
<dbReference type="InterPro" id="IPR049326">
    <property type="entry name" value="Rhodopsin_dom_fungi"/>
</dbReference>
<evidence type="ECO:0000259" key="8">
    <source>
        <dbReference type="Pfam" id="PF20684"/>
    </source>
</evidence>
<feature type="transmembrane region" description="Helical" evidence="7">
    <location>
        <begin position="283"/>
        <end position="310"/>
    </location>
</feature>
<proteinExistence type="inferred from homology"/>
<keyword evidence="3 7" id="KW-1133">Transmembrane helix</keyword>
<evidence type="ECO:0000313" key="10">
    <source>
        <dbReference type="Proteomes" id="UP001175000"/>
    </source>
</evidence>